<comment type="caution">
    <text evidence="1">The sequence shown here is derived from an EMBL/GenBank/DDBJ whole genome shotgun (WGS) entry which is preliminary data.</text>
</comment>
<dbReference type="EMBL" id="JAWDGP010006323">
    <property type="protein sequence ID" value="KAK3743063.1"/>
    <property type="molecule type" value="Genomic_DNA"/>
</dbReference>
<dbReference type="Proteomes" id="UP001283361">
    <property type="component" value="Unassembled WGS sequence"/>
</dbReference>
<accession>A0AAE0YFK2</accession>
<proteinExistence type="predicted"/>
<reference evidence="1" key="1">
    <citation type="journal article" date="2023" name="G3 (Bethesda)">
        <title>A reference genome for the long-term kleptoplast-retaining sea slug Elysia crispata morphotype clarki.</title>
        <authorList>
            <person name="Eastman K.E."/>
            <person name="Pendleton A.L."/>
            <person name="Shaikh M.A."/>
            <person name="Suttiyut T."/>
            <person name="Ogas R."/>
            <person name="Tomko P."/>
            <person name="Gavelis G."/>
            <person name="Widhalm J.R."/>
            <person name="Wisecaver J.H."/>
        </authorList>
    </citation>
    <scope>NUCLEOTIDE SEQUENCE</scope>
    <source>
        <strain evidence="1">ECLA1</strain>
    </source>
</reference>
<dbReference type="AlphaFoldDB" id="A0AAE0YFK2"/>
<evidence type="ECO:0000313" key="2">
    <source>
        <dbReference type="Proteomes" id="UP001283361"/>
    </source>
</evidence>
<keyword evidence="2" id="KW-1185">Reference proteome</keyword>
<sequence>MDFFIFPPKRTQFDDLQSSGKVSAAEIKTLMNELFDAPEVDRLHQPVPANVFLDNVPSLGILPRICHAPREGFSIERYIAKWATLITRGLEESL</sequence>
<protein>
    <submittedName>
        <fullName evidence="1">Uncharacterized protein</fullName>
    </submittedName>
</protein>
<gene>
    <name evidence="1" type="ORF">RRG08_063929</name>
</gene>
<organism evidence="1 2">
    <name type="scientific">Elysia crispata</name>
    <name type="common">lettuce slug</name>
    <dbReference type="NCBI Taxonomy" id="231223"/>
    <lineage>
        <taxon>Eukaryota</taxon>
        <taxon>Metazoa</taxon>
        <taxon>Spiralia</taxon>
        <taxon>Lophotrochozoa</taxon>
        <taxon>Mollusca</taxon>
        <taxon>Gastropoda</taxon>
        <taxon>Heterobranchia</taxon>
        <taxon>Euthyneura</taxon>
        <taxon>Panpulmonata</taxon>
        <taxon>Sacoglossa</taxon>
        <taxon>Placobranchoidea</taxon>
        <taxon>Plakobranchidae</taxon>
        <taxon>Elysia</taxon>
    </lineage>
</organism>
<name>A0AAE0YFK2_9GAST</name>
<evidence type="ECO:0000313" key="1">
    <source>
        <dbReference type="EMBL" id="KAK3743063.1"/>
    </source>
</evidence>